<gene>
    <name evidence="2" type="ORF">SARC_05105</name>
</gene>
<reference evidence="2 3" key="1">
    <citation type="submission" date="2011-02" db="EMBL/GenBank/DDBJ databases">
        <title>The Genome Sequence of Sphaeroforma arctica JP610.</title>
        <authorList>
            <consortium name="The Broad Institute Genome Sequencing Platform"/>
            <person name="Russ C."/>
            <person name="Cuomo C."/>
            <person name="Young S.K."/>
            <person name="Zeng Q."/>
            <person name="Gargeya S."/>
            <person name="Alvarado L."/>
            <person name="Berlin A."/>
            <person name="Chapman S.B."/>
            <person name="Chen Z."/>
            <person name="Freedman E."/>
            <person name="Gellesch M."/>
            <person name="Goldberg J."/>
            <person name="Griggs A."/>
            <person name="Gujja S."/>
            <person name="Heilman E."/>
            <person name="Heiman D."/>
            <person name="Howarth C."/>
            <person name="Mehta T."/>
            <person name="Neiman D."/>
            <person name="Pearson M."/>
            <person name="Roberts A."/>
            <person name="Saif S."/>
            <person name="Shea T."/>
            <person name="Shenoy N."/>
            <person name="Sisk P."/>
            <person name="Stolte C."/>
            <person name="Sykes S."/>
            <person name="White J."/>
            <person name="Yandava C."/>
            <person name="Burger G."/>
            <person name="Gray M.W."/>
            <person name="Holland P.W.H."/>
            <person name="King N."/>
            <person name="Lang F.B.F."/>
            <person name="Roger A.J."/>
            <person name="Ruiz-Trillo I."/>
            <person name="Haas B."/>
            <person name="Nusbaum C."/>
            <person name="Birren B."/>
        </authorList>
    </citation>
    <scope>NUCLEOTIDE SEQUENCE [LARGE SCALE GENOMIC DNA]</scope>
    <source>
        <strain evidence="2 3">JP610</strain>
    </source>
</reference>
<proteinExistence type="predicted"/>
<sequence length="109" mass="11720">MEASPSASSTTRVERAPQTPAQTQGTMVTAWSVDRLQRPRNGQDVGCGLTAYWPHCWLRQVSESQTHNATELQTKAATQALLGGQAPARAQGPGTRDQGHESLTYNSKG</sequence>
<dbReference type="Proteomes" id="UP000054560">
    <property type="component" value="Unassembled WGS sequence"/>
</dbReference>
<evidence type="ECO:0000313" key="3">
    <source>
        <dbReference type="Proteomes" id="UP000054560"/>
    </source>
</evidence>
<feature type="region of interest" description="Disordered" evidence="1">
    <location>
        <begin position="83"/>
        <end position="109"/>
    </location>
</feature>
<dbReference type="AlphaFoldDB" id="A0A0L0G367"/>
<name>A0A0L0G367_9EUKA</name>
<organism evidence="2 3">
    <name type="scientific">Sphaeroforma arctica JP610</name>
    <dbReference type="NCBI Taxonomy" id="667725"/>
    <lineage>
        <taxon>Eukaryota</taxon>
        <taxon>Ichthyosporea</taxon>
        <taxon>Ichthyophonida</taxon>
        <taxon>Sphaeroforma</taxon>
    </lineage>
</organism>
<dbReference type="EMBL" id="KQ241910">
    <property type="protein sequence ID" value="KNC82608.1"/>
    <property type="molecule type" value="Genomic_DNA"/>
</dbReference>
<feature type="compositionally biased region" description="Polar residues" evidence="1">
    <location>
        <begin position="1"/>
        <end position="11"/>
    </location>
</feature>
<dbReference type="RefSeq" id="XP_014156510.1">
    <property type="nucleotide sequence ID" value="XM_014301035.1"/>
</dbReference>
<dbReference type="GeneID" id="25905609"/>
<accession>A0A0L0G367</accession>
<evidence type="ECO:0000256" key="1">
    <source>
        <dbReference type="SAM" id="MobiDB-lite"/>
    </source>
</evidence>
<evidence type="ECO:0000313" key="2">
    <source>
        <dbReference type="EMBL" id="KNC82608.1"/>
    </source>
</evidence>
<protein>
    <submittedName>
        <fullName evidence="2">Uncharacterized protein</fullName>
    </submittedName>
</protein>
<keyword evidence="3" id="KW-1185">Reference proteome</keyword>
<feature type="region of interest" description="Disordered" evidence="1">
    <location>
        <begin position="1"/>
        <end position="28"/>
    </location>
</feature>
<feature type="compositionally biased region" description="Polar residues" evidence="1">
    <location>
        <begin position="19"/>
        <end position="28"/>
    </location>
</feature>
<feature type="compositionally biased region" description="Low complexity" evidence="1">
    <location>
        <begin position="83"/>
        <end position="94"/>
    </location>
</feature>